<evidence type="ECO:0000256" key="7">
    <source>
        <dbReference type="ARBA" id="ARBA00022475"/>
    </source>
</evidence>
<name>A0A3L9MDA3_9FLAO</name>
<keyword evidence="13 19" id="KW-0472">Membrane</keyword>
<dbReference type="RefSeq" id="WP_121934297.1">
    <property type="nucleotide sequence ID" value="NZ_RDOJ01000006.1"/>
</dbReference>
<comment type="cofactor">
    <cofactor evidence="1 19">
        <name>Mg(2+)</name>
        <dbReference type="ChEBI" id="CHEBI:18420"/>
    </cofactor>
</comment>
<dbReference type="NCBIfam" id="TIGR00317">
    <property type="entry name" value="cobS"/>
    <property type="match status" value="1"/>
</dbReference>
<comment type="catalytic activity">
    <reaction evidence="17 19">
        <text>alpha-ribazole + adenosylcob(III)inamide-GDP = adenosylcob(III)alamin + GMP + H(+)</text>
        <dbReference type="Rhea" id="RHEA:16049"/>
        <dbReference type="ChEBI" id="CHEBI:10329"/>
        <dbReference type="ChEBI" id="CHEBI:15378"/>
        <dbReference type="ChEBI" id="CHEBI:18408"/>
        <dbReference type="ChEBI" id="CHEBI:58115"/>
        <dbReference type="ChEBI" id="CHEBI:60487"/>
        <dbReference type="EC" id="2.7.8.26"/>
    </reaction>
</comment>
<dbReference type="NCBIfam" id="NF001277">
    <property type="entry name" value="PRK00235.1-3"/>
    <property type="match status" value="1"/>
</dbReference>
<evidence type="ECO:0000256" key="6">
    <source>
        <dbReference type="ARBA" id="ARBA00015850"/>
    </source>
</evidence>
<evidence type="ECO:0000256" key="4">
    <source>
        <dbReference type="ARBA" id="ARBA00010561"/>
    </source>
</evidence>
<evidence type="ECO:0000256" key="11">
    <source>
        <dbReference type="ARBA" id="ARBA00022842"/>
    </source>
</evidence>
<evidence type="ECO:0000256" key="1">
    <source>
        <dbReference type="ARBA" id="ARBA00001946"/>
    </source>
</evidence>
<dbReference type="PANTHER" id="PTHR34148">
    <property type="entry name" value="ADENOSYLCOBINAMIDE-GDP RIBAZOLETRANSFERASE"/>
    <property type="match status" value="1"/>
</dbReference>
<keyword evidence="10 19" id="KW-0812">Transmembrane</keyword>
<keyword evidence="21" id="KW-1185">Reference proteome</keyword>
<dbReference type="Proteomes" id="UP000275348">
    <property type="component" value="Unassembled WGS sequence"/>
</dbReference>
<evidence type="ECO:0000256" key="16">
    <source>
        <dbReference type="ARBA" id="ARBA00032853"/>
    </source>
</evidence>
<proteinExistence type="inferred from homology"/>
<dbReference type="EC" id="2.7.8.26" evidence="5 19"/>
<dbReference type="Pfam" id="PF02654">
    <property type="entry name" value="CobS"/>
    <property type="match status" value="1"/>
</dbReference>
<dbReference type="PANTHER" id="PTHR34148:SF1">
    <property type="entry name" value="ADENOSYLCOBINAMIDE-GDP RIBAZOLETRANSFERASE"/>
    <property type="match status" value="1"/>
</dbReference>
<comment type="subcellular location">
    <subcellularLocation>
        <location evidence="2 19">Cell membrane</location>
        <topology evidence="2 19">Multi-pass membrane protein</topology>
    </subcellularLocation>
</comment>
<comment type="pathway">
    <text evidence="3 19">Cofactor biosynthesis; adenosylcobalamin biosynthesis; adenosylcobalamin from cob(II)yrinate a,c-diamide: step 7/7.</text>
</comment>
<evidence type="ECO:0000256" key="18">
    <source>
        <dbReference type="ARBA" id="ARBA00049504"/>
    </source>
</evidence>
<evidence type="ECO:0000256" key="19">
    <source>
        <dbReference type="HAMAP-Rule" id="MF_00719"/>
    </source>
</evidence>
<evidence type="ECO:0000256" key="12">
    <source>
        <dbReference type="ARBA" id="ARBA00022989"/>
    </source>
</evidence>
<evidence type="ECO:0000256" key="17">
    <source>
        <dbReference type="ARBA" id="ARBA00048623"/>
    </source>
</evidence>
<feature type="transmembrane region" description="Helical" evidence="19">
    <location>
        <begin position="189"/>
        <end position="222"/>
    </location>
</feature>
<feature type="transmembrane region" description="Helical" evidence="19">
    <location>
        <begin position="139"/>
        <end position="169"/>
    </location>
</feature>
<dbReference type="OrthoDB" id="9794626at2"/>
<keyword evidence="11 19" id="KW-0460">Magnesium</keyword>
<evidence type="ECO:0000256" key="2">
    <source>
        <dbReference type="ARBA" id="ARBA00004651"/>
    </source>
</evidence>
<evidence type="ECO:0000313" key="20">
    <source>
        <dbReference type="EMBL" id="RLZ10712.1"/>
    </source>
</evidence>
<comment type="catalytic activity">
    <reaction evidence="18 19">
        <text>alpha-ribazole 5'-phosphate + adenosylcob(III)inamide-GDP = adenosylcob(III)alamin 5'-phosphate + GMP + H(+)</text>
        <dbReference type="Rhea" id="RHEA:23560"/>
        <dbReference type="ChEBI" id="CHEBI:15378"/>
        <dbReference type="ChEBI" id="CHEBI:57918"/>
        <dbReference type="ChEBI" id="CHEBI:58115"/>
        <dbReference type="ChEBI" id="CHEBI:60487"/>
        <dbReference type="ChEBI" id="CHEBI:60493"/>
        <dbReference type="EC" id="2.7.8.26"/>
    </reaction>
</comment>
<keyword evidence="12 19" id="KW-1133">Transmembrane helix</keyword>
<evidence type="ECO:0000256" key="9">
    <source>
        <dbReference type="ARBA" id="ARBA00022679"/>
    </source>
</evidence>
<dbReference type="GO" id="GO:0005886">
    <property type="term" value="C:plasma membrane"/>
    <property type="evidence" value="ECO:0007669"/>
    <property type="project" value="UniProtKB-SubCell"/>
</dbReference>
<comment type="similarity">
    <text evidence="4 19">Belongs to the CobS family.</text>
</comment>
<comment type="caution">
    <text evidence="20">The sequence shown here is derived from an EMBL/GenBank/DDBJ whole genome shotgun (WGS) entry which is preliminary data.</text>
</comment>
<dbReference type="GO" id="GO:0008818">
    <property type="term" value="F:cobalamin 5'-phosphate synthase activity"/>
    <property type="evidence" value="ECO:0007669"/>
    <property type="project" value="UniProtKB-UniRule"/>
</dbReference>
<evidence type="ECO:0000256" key="14">
    <source>
        <dbReference type="ARBA" id="ARBA00025228"/>
    </source>
</evidence>
<evidence type="ECO:0000256" key="10">
    <source>
        <dbReference type="ARBA" id="ARBA00022692"/>
    </source>
</evidence>
<evidence type="ECO:0000256" key="3">
    <source>
        <dbReference type="ARBA" id="ARBA00004663"/>
    </source>
</evidence>
<keyword evidence="8 19" id="KW-0169">Cobalamin biosynthesis</keyword>
<dbReference type="EMBL" id="RDOJ01000006">
    <property type="protein sequence ID" value="RLZ10712.1"/>
    <property type="molecule type" value="Genomic_DNA"/>
</dbReference>
<gene>
    <name evidence="19" type="primary">cobS</name>
    <name evidence="20" type="ORF">EAH69_06095</name>
</gene>
<accession>A0A3L9MDA3</accession>
<evidence type="ECO:0000256" key="13">
    <source>
        <dbReference type="ARBA" id="ARBA00023136"/>
    </source>
</evidence>
<reference evidence="20 21" key="1">
    <citation type="submission" date="2018-10" db="EMBL/GenBank/DDBJ databases">
        <authorList>
            <person name="Chen X."/>
        </authorList>
    </citation>
    <scope>NUCLEOTIDE SEQUENCE [LARGE SCALE GENOMIC DNA]</scope>
    <source>
        <strain evidence="20 21">YIM 102668</strain>
    </source>
</reference>
<feature type="transmembrane region" description="Helical" evidence="19">
    <location>
        <begin position="36"/>
        <end position="56"/>
    </location>
</feature>
<keyword evidence="9 19" id="KW-0808">Transferase</keyword>
<dbReference type="HAMAP" id="MF_00719">
    <property type="entry name" value="CobS"/>
    <property type="match status" value="1"/>
</dbReference>
<dbReference type="GO" id="GO:0009236">
    <property type="term" value="P:cobalamin biosynthetic process"/>
    <property type="evidence" value="ECO:0007669"/>
    <property type="project" value="UniProtKB-UniRule"/>
</dbReference>
<dbReference type="InterPro" id="IPR003805">
    <property type="entry name" value="CobS"/>
</dbReference>
<evidence type="ECO:0000256" key="5">
    <source>
        <dbReference type="ARBA" id="ARBA00013200"/>
    </source>
</evidence>
<evidence type="ECO:0000256" key="15">
    <source>
        <dbReference type="ARBA" id="ARBA00032605"/>
    </source>
</evidence>
<organism evidence="20 21">
    <name type="scientific">Faecalibacter macacae</name>
    <dbReference type="NCBI Taxonomy" id="1859289"/>
    <lineage>
        <taxon>Bacteria</taxon>
        <taxon>Pseudomonadati</taxon>
        <taxon>Bacteroidota</taxon>
        <taxon>Flavobacteriia</taxon>
        <taxon>Flavobacteriales</taxon>
        <taxon>Weeksellaceae</taxon>
        <taxon>Faecalibacter</taxon>
    </lineage>
</organism>
<sequence>MKKELELFWIALMFYTRIPIPFKIEYSDDKLNKATRYFPLIGYVVGALSFITFYLLQFVLPLELSVIGSLVVGMLTTGAFHEDGLADFFDGFGGGWTKDKILDIMKDSRVGTYGMVATIIQLAIKYYGLIFLIPIFTQFGILAVFILFVGYHAFARLAAISLSFVLDYVRDDEKSKAKPIAKKQTKKELFWVCFFGLIPLFLICSYSVYFIFSIVPIFFVLLYFKNFLFKWIGGYTGDCLGAVEQICEAIFLISLLAIWNFIS</sequence>
<feature type="transmembrane region" description="Helical" evidence="19">
    <location>
        <begin position="7"/>
        <end position="24"/>
    </location>
</feature>
<dbReference type="UniPathway" id="UPA00148">
    <property type="reaction ID" value="UER00238"/>
</dbReference>
<feature type="transmembrane region" description="Helical" evidence="19">
    <location>
        <begin position="242"/>
        <end position="262"/>
    </location>
</feature>
<protein>
    <recommendedName>
        <fullName evidence="6 19">Adenosylcobinamide-GDP ribazoletransferase</fullName>
        <ecNumber evidence="5 19">2.7.8.26</ecNumber>
    </recommendedName>
    <alternativeName>
        <fullName evidence="16 19">Cobalamin synthase</fullName>
    </alternativeName>
    <alternativeName>
        <fullName evidence="15 19">Cobalamin-5'-phosphate synthase</fullName>
    </alternativeName>
</protein>
<dbReference type="GO" id="GO:0051073">
    <property type="term" value="F:adenosylcobinamide-GDP ribazoletransferase activity"/>
    <property type="evidence" value="ECO:0007669"/>
    <property type="project" value="UniProtKB-UniRule"/>
</dbReference>
<evidence type="ECO:0000313" key="21">
    <source>
        <dbReference type="Proteomes" id="UP000275348"/>
    </source>
</evidence>
<evidence type="ECO:0000256" key="8">
    <source>
        <dbReference type="ARBA" id="ARBA00022573"/>
    </source>
</evidence>
<dbReference type="AlphaFoldDB" id="A0A3L9MDA3"/>
<keyword evidence="7 19" id="KW-1003">Cell membrane</keyword>
<comment type="function">
    <text evidence="14 19">Joins adenosylcobinamide-GDP and alpha-ribazole to generate adenosylcobalamin (Ado-cobalamin). Also synthesizes adenosylcobalamin 5'-phosphate from adenosylcobinamide-GDP and alpha-ribazole 5'-phosphate.</text>
</comment>